<evidence type="ECO:0000256" key="1">
    <source>
        <dbReference type="ARBA" id="ARBA00022618"/>
    </source>
</evidence>
<gene>
    <name evidence="4 8" type="primary">whiA</name>
    <name evidence="8" type="ORF">NCTC13149_01724</name>
</gene>
<dbReference type="AlphaFoldDB" id="A0A379C6J5"/>
<keyword evidence="1 4" id="KW-0132">Cell division</keyword>
<evidence type="ECO:0000256" key="2">
    <source>
        <dbReference type="ARBA" id="ARBA00023125"/>
    </source>
</evidence>
<evidence type="ECO:0000259" key="6">
    <source>
        <dbReference type="Pfam" id="PF10298"/>
    </source>
</evidence>
<comment type="function">
    <text evidence="4">Involved in cell division and chromosome segregation.</text>
</comment>
<dbReference type="RefSeq" id="WP_009345808.1">
    <property type="nucleotide sequence ID" value="NZ_CAMUOS010000009.1"/>
</dbReference>
<dbReference type="NCBIfam" id="TIGR00647">
    <property type="entry name" value="DNA_bind_WhiA"/>
    <property type="match status" value="1"/>
</dbReference>
<dbReference type="InterPro" id="IPR039518">
    <property type="entry name" value="WhiA_LAGLIDADG_dom"/>
</dbReference>
<dbReference type="Pfam" id="PF02650">
    <property type="entry name" value="HTH_WhiA"/>
    <property type="match status" value="1"/>
</dbReference>
<dbReference type="Pfam" id="PF14527">
    <property type="entry name" value="LAGLIDADG_WhiA"/>
    <property type="match status" value="1"/>
</dbReference>
<feature type="domain" description="Sporulation transcription regulator WhiA N-terminal" evidence="6">
    <location>
        <begin position="23"/>
        <end position="102"/>
    </location>
</feature>
<dbReference type="EMBL" id="UGSZ01000001">
    <property type="protein sequence ID" value="SUB57864.1"/>
    <property type="molecule type" value="Genomic_DNA"/>
</dbReference>
<dbReference type="Proteomes" id="UP000255517">
    <property type="component" value="Unassembled WGS sequence"/>
</dbReference>
<proteinExistence type="inferred from homology"/>
<dbReference type="GO" id="GO:0043937">
    <property type="term" value="P:regulation of sporulation"/>
    <property type="evidence" value="ECO:0007669"/>
    <property type="project" value="InterPro"/>
</dbReference>
<evidence type="ECO:0000313" key="9">
    <source>
        <dbReference type="Proteomes" id="UP000255517"/>
    </source>
</evidence>
<dbReference type="Pfam" id="PF10298">
    <property type="entry name" value="WhiA_N"/>
    <property type="match status" value="1"/>
</dbReference>
<sequence length="313" mass="36061">MSFSSNVKEELSKLPVSGYEIVLAELSGLVPMCGILSYNNGKIFLEFNTENPSLTRRVFTFLRRYFDFNCEVRNVKSKQLKKNLYTISLDENSSKVLLDEIKFLKGENVFTRNYKPLNLTQDVLGKKAYIRGSFLGAGIVVDPKKSYHLEFVCNNLEHAQFLRDNINYFNLGAKIVTRKDNLIIYLKDAQSISDILSLMGAHNSLLDFENTRVIKDMRNNVNRIVNCESYNINKIVKTSYNQVQNILYIKEHLGLDKISDDLREICLIRLKHRDISLGEIGKMLKPPLSKSTINYRFKKINNIANKLRGDLND</sequence>
<dbReference type="GO" id="GO:0051301">
    <property type="term" value="P:cell division"/>
    <property type="evidence" value="ECO:0007669"/>
    <property type="project" value="UniProtKB-UniRule"/>
</dbReference>
<dbReference type="PANTHER" id="PTHR37307">
    <property type="entry name" value="CELL DIVISION PROTEIN WHIA-RELATED"/>
    <property type="match status" value="1"/>
</dbReference>
<dbReference type="OrthoDB" id="401278at2"/>
<evidence type="ECO:0000259" key="5">
    <source>
        <dbReference type="Pfam" id="PF02650"/>
    </source>
</evidence>
<dbReference type="PANTHER" id="PTHR37307:SF1">
    <property type="entry name" value="CELL DIVISION PROTEIN WHIA-RELATED"/>
    <property type="match status" value="1"/>
</dbReference>
<evidence type="ECO:0000256" key="3">
    <source>
        <dbReference type="ARBA" id="ARBA00023306"/>
    </source>
</evidence>
<organism evidence="8 9">
    <name type="scientific">Peptoniphilus lacrimalis</name>
    <dbReference type="NCBI Taxonomy" id="33031"/>
    <lineage>
        <taxon>Bacteria</taxon>
        <taxon>Bacillati</taxon>
        <taxon>Bacillota</taxon>
        <taxon>Tissierellia</taxon>
        <taxon>Tissierellales</taxon>
        <taxon>Peptoniphilaceae</taxon>
        <taxon>Peptoniphilus</taxon>
    </lineage>
</organism>
<feature type="domain" description="WhiA LAGLIDADG-like" evidence="7">
    <location>
        <begin position="127"/>
        <end position="218"/>
    </location>
</feature>
<dbReference type="SUPFAM" id="SSF55608">
    <property type="entry name" value="Homing endonucleases"/>
    <property type="match status" value="1"/>
</dbReference>
<reference evidence="8 9" key="1">
    <citation type="submission" date="2018-06" db="EMBL/GenBank/DDBJ databases">
        <authorList>
            <consortium name="Pathogen Informatics"/>
            <person name="Doyle S."/>
        </authorList>
    </citation>
    <scope>NUCLEOTIDE SEQUENCE [LARGE SCALE GENOMIC DNA]</scope>
    <source>
        <strain evidence="8 9">NCTC13149</strain>
    </source>
</reference>
<name>A0A379C6J5_9FIRM</name>
<comment type="similarity">
    <text evidence="4">Belongs to the WhiA family.</text>
</comment>
<feature type="domain" description="Sporulation regulator WhiA C-terminal" evidence="5">
    <location>
        <begin position="221"/>
        <end position="304"/>
    </location>
</feature>
<dbReference type="InterPro" id="IPR027434">
    <property type="entry name" value="Homing_endonucl"/>
</dbReference>
<dbReference type="STRING" id="1122949.GCA_000378725_01286"/>
<dbReference type="InterPro" id="IPR003802">
    <property type="entry name" value="Sporulation_regulator_WhiA"/>
</dbReference>
<evidence type="ECO:0000256" key="4">
    <source>
        <dbReference type="HAMAP-Rule" id="MF_01420"/>
    </source>
</evidence>
<keyword evidence="3 4" id="KW-0131">Cell cycle</keyword>
<evidence type="ECO:0000259" key="7">
    <source>
        <dbReference type="Pfam" id="PF14527"/>
    </source>
</evidence>
<dbReference type="InterPro" id="IPR023054">
    <property type="entry name" value="Sporulation_regulator_WhiA_C"/>
</dbReference>
<dbReference type="HAMAP" id="MF_01420">
    <property type="entry name" value="HTH_type_WhiA"/>
    <property type="match status" value="1"/>
</dbReference>
<protein>
    <recommendedName>
        <fullName evidence="4">Probable cell division protein WhiA</fullName>
    </recommendedName>
</protein>
<dbReference type="InterPro" id="IPR018478">
    <property type="entry name" value="Sporu_reg_WhiA_N_dom"/>
</dbReference>
<accession>A0A379C6J5</accession>
<dbReference type="Gene3D" id="3.10.28.10">
    <property type="entry name" value="Homing endonucleases"/>
    <property type="match status" value="1"/>
</dbReference>
<keyword evidence="2 4" id="KW-0238">DNA-binding</keyword>
<evidence type="ECO:0000313" key="8">
    <source>
        <dbReference type="EMBL" id="SUB57864.1"/>
    </source>
</evidence>
<dbReference type="GO" id="GO:0003677">
    <property type="term" value="F:DNA binding"/>
    <property type="evidence" value="ECO:0007669"/>
    <property type="project" value="UniProtKB-UniRule"/>
</dbReference>